<keyword evidence="3" id="KW-1185">Reference proteome</keyword>
<organism evidence="2 3">
    <name type="scientific">Tahibacter harae</name>
    <dbReference type="NCBI Taxonomy" id="2963937"/>
    <lineage>
        <taxon>Bacteria</taxon>
        <taxon>Pseudomonadati</taxon>
        <taxon>Pseudomonadota</taxon>
        <taxon>Gammaproteobacteria</taxon>
        <taxon>Lysobacterales</taxon>
        <taxon>Rhodanobacteraceae</taxon>
        <taxon>Tahibacter</taxon>
    </lineage>
</organism>
<dbReference type="Proteomes" id="UP001165498">
    <property type="component" value="Unassembled WGS sequence"/>
</dbReference>
<dbReference type="EMBL" id="JANFQO010000027">
    <property type="protein sequence ID" value="MCQ4167258.1"/>
    <property type="molecule type" value="Genomic_DNA"/>
</dbReference>
<name>A0ABT1QY88_9GAMM</name>
<accession>A0ABT1QY88</accession>
<evidence type="ECO:0000313" key="2">
    <source>
        <dbReference type="EMBL" id="MCQ4167258.1"/>
    </source>
</evidence>
<feature type="region of interest" description="Disordered" evidence="1">
    <location>
        <begin position="50"/>
        <end position="72"/>
    </location>
</feature>
<gene>
    <name evidence="2" type="ORF">NM961_21300</name>
</gene>
<evidence type="ECO:0000256" key="1">
    <source>
        <dbReference type="SAM" id="MobiDB-lite"/>
    </source>
</evidence>
<proteinExistence type="predicted"/>
<dbReference type="RefSeq" id="WP_255916447.1">
    <property type="nucleotide sequence ID" value="NZ_JANFQO010000027.1"/>
</dbReference>
<protein>
    <submittedName>
        <fullName evidence="2">Uncharacterized protein</fullName>
    </submittedName>
</protein>
<reference evidence="2" key="1">
    <citation type="submission" date="2022-07" db="EMBL/GenBank/DDBJ databases">
        <title>Tahibacter sp., a new gammaproteobacterium isolated from the silt sample collected at pig farm.</title>
        <authorList>
            <person name="Chen H."/>
        </authorList>
    </citation>
    <scope>NUCLEOTIDE SEQUENCE</scope>
    <source>
        <strain evidence="2">P2K</strain>
    </source>
</reference>
<comment type="caution">
    <text evidence="2">The sequence shown here is derived from an EMBL/GenBank/DDBJ whole genome shotgun (WGS) entry which is preliminary data.</text>
</comment>
<sequence length="72" mass="7577">MIDLFNAERVITPAALGKTAKAAELLRQVLPRLQAHGELETIRRCAAATLARPPGGKPHAVAHSQAERGAAS</sequence>
<evidence type="ECO:0000313" key="3">
    <source>
        <dbReference type="Proteomes" id="UP001165498"/>
    </source>
</evidence>